<keyword evidence="9" id="KW-1185">Reference proteome</keyword>
<dbReference type="InterPro" id="IPR007197">
    <property type="entry name" value="rSAM"/>
</dbReference>
<evidence type="ECO:0000256" key="4">
    <source>
        <dbReference type="ARBA" id="ARBA00022723"/>
    </source>
</evidence>
<dbReference type="InterPro" id="IPR040084">
    <property type="entry name" value="GTPase_Obg"/>
</dbReference>
<dbReference type="SFLD" id="SFLDS00029">
    <property type="entry name" value="Radical_SAM"/>
    <property type="match status" value="1"/>
</dbReference>
<organism evidence="8 9">
    <name type="scientific">Methanocaldococcus lauensis</name>
    <dbReference type="NCBI Taxonomy" id="2546128"/>
    <lineage>
        <taxon>Archaea</taxon>
        <taxon>Methanobacteriati</taxon>
        <taxon>Methanobacteriota</taxon>
        <taxon>Methanomada group</taxon>
        <taxon>Methanococci</taxon>
        <taxon>Methanococcales</taxon>
        <taxon>Methanocaldococcaceae</taxon>
        <taxon>Methanocaldococcus</taxon>
    </lineage>
</organism>
<feature type="domain" description="Radical SAM core" evidence="7">
    <location>
        <begin position="6"/>
        <end position="238"/>
    </location>
</feature>
<keyword evidence="5" id="KW-0408">Iron</keyword>
<dbReference type="CDD" id="cd01335">
    <property type="entry name" value="Radical_SAM"/>
    <property type="match status" value="1"/>
</dbReference>
<dbReference type="SMART" id="SM00729">
    <property type="entry name" value="Elp3"/>
    <property type="match status" value="1"/>
</dbReference>
<proteinExistence type="predicted"/>
<keyword evidence="3" id="KW-0949">S-adenosyl-L-methionine</keyword>
<keyword evidence="4" id="KW-0479">Metal-binding</keyword>
<dbReference type="GO" id="GO:0051539">
    <property type="term" value="F:4 iron, 4 sulfur cluster binding"/>
    <property type="evidence" value="ECO:0007669"/>
    <property type="project" value="UniProtKB-KW"/>
</dbReference>
<evidence type="ECO:0000259" key="7">
    <source>
        <dbReference type="PROSITE" id="PS51918"/>
    </source>
</evidence>
<dbReference type="KEGG" id="mesg:MLAUSG7_1109"/>
<dbReference type="PROSITE" id="PS51918">
    <property type="entry name" value="RADICAL_SAM"/>
    <property type="match status" value="1"/>
</dbReference>
<dbReference type="InterPro" id="IPR006638">
    <property type="entry name" value="Elp3/MiaA/NifB-like_rSAM"/>
</dbReference>
<name>A0A8D6PV92_9EURY</name>
<dbReference type="InterPro" id="IPR058240">
    <property type="entry name" value="rSAM_sf"/>
</dbReference>
<dbReference type="EMBL" id="LR792632">
    <property type="protein sequence ID" value="CAB3289208.1"/>
    <property type="molecule type" value="Genomic_DNA"/>
</dbReference>
<dbReference type="GeneID" id="65883905"/>
<dbReference type="GO" id="GO:0003824">
    <property type="term" value="F:catalytic activity"/>
    <property type="evidence" value="ECO:0007669"/>
    <property type="project" value="InterPro"/>
</dbReference>
<dbReference type="GO" id="GO:0046872">
    <property type="term" value="F:metal ion binding"/>
    <property type="evidence" value="ECO:0007669"/>
    <property type="project" value="UniProtKB-KW"/>
</dbReference>
<evidence type="ECO:0000256" key="2">
    <source>
        <dbReference type="ARBA" id="ARBA00022485"/>
    </source>
</evidence>
<sequence>MFVYGPIPSRRLGLSLGIDPVYYTCTFDCIYCQLGRTRYLVSSPKEIPKEVLEKFPTDEDIYKEVKKIVSENPNIDYLTFAGSGEPTLSPYLKESIERLREFNIPICVITNSSLMNYKSVIEALKNADLVSATLTSTNQEMFEKIHRTKIKLKDVIEGLIKFRREADETILNIELMVLKGINDDDETIYKLKEIFDKINPNNIEINTPIRPPCEKYAKKVKYERLKEIREILGEKAFIIGEKSKKKYNESLNSNILERISSILKIRPCTVEDLSNALGLHISEVGKYLYALKNSKNLKCIEIDGKKYYFIDMQ</sequence>
<keyword evidence="2" id="KW-0004">4Fe-4S</keyword>
<evidence type="ECO:0000313" key="9">
    <source>
        <dbReference type="Proteomes" id="UP000679213"/>
    </source>
</evidence>
<dbReference type="SFLD" id="SFLDG01083">
    <property type="entry name" value="Uncharacterised_Radical_SAM_Su"/>
    <property type="match status" value="1"/>
</dbReference>
<reference evidence="8 9" key="1">
    <citation type="submission" date="2020-04" db="EMBL/GenBank/DDBJ databases">
        <authorList>
            <consortium name="Genoscope - CEA"/>
            <person name="William W."/>
        </authorList>
    </citation>
    <scope>NUCLEOTIDE SEQUENCE [LARGE SCALE GENOMIC DNA]</scope>
    <source>
        <strain evidence="8 9">SG7</strain>
    </source>
</reference>
<dbReference type="Proteomes" id="UP000679213">
    <property type="component" value="Chromosome I"/>
</dbReference>
<dbReference type="Gene3D" id="3.20.20.70">
    <property type="entry name" value="Aldolase class I"/>
    <property type="match status" value="1"/>
</dbReference>
<keyword evidence="6" id="KW-0411">Iron-sulfur</keyword>
<dbReference type="AlphaFoldDB" id="A0A8D6PV92"/>
<gene>
    <name evidence="8" type="ORF">MLAUSG7_1109</name>
</gene>
<dbReference type="Pfam" id="PF04055">
    <property type="entry name" value="Radical_SAM"/>
    <property type="match status" value="1"/>
</dbReference>
<evidence type="ECO:0000256" key="6">
    <source>
        <dbReference type="ARBA" id="ARBA00023014"/>
    </source>
</evidence>
<comment type="cofactor">
    <cofactor evidence="1">
        <name>[4Fe-4S] cluster</name>
        <dbReference type="ChEBI" id="CHEBI:49883"/>
    </cofactor>
</comment>
<dbReference type="PANTHER" id="PTHR43787:SF11">
    <property type="entry name" value="UPF0026 PROTEIN SLR1464"/>
    <property type="match status" value="1"/>
</dbReference>
<evidence type="ECO:0000313" key="8">
    <source>
        <dbReference type="EMBL" id="CAB3289208.1"/>
    </source>
</evidence>
<dbReference type="RefSeq" id="WP_214399463.1">
    <property type="nucleotide sequence ID" value="NZ_LR792632.1"/>
</dbReference>
<evidence type="ECO:0000256" key="3">
    <source>
        <dbReference type="ARBA" id="ARBA00022691"/>
    </source>
</evidence>
<protein>
    <submittedName>
        <fullName evidence="8">Radical SAM domain protein</fullName>
    </submittedName>
</protein>
<accession>A0A8D6PV92</accession>
<dbReference type="PANTHER" id="PTHR43787">
    <property type="entry name" value="FEMO COFACTOR BIOSYNTHESIS PROTEIN NIFB-RELATED"/>
    <property type="match status" value="1"/>
</dbReference>
<dbReference type="SUPFAM" id="SSF102114">
    <property type="entry name" value="Radical SAM enzymes"/>
    <property type="match status" value="1"/>
</dbReference>
<evidence type="ECO:0000256" key="5">
    <source>
        <dbReference type="ARBA" id="ARBA00023004"/>
    </source>
</evidence>
<evidence type="ECO:0000256" key="1">
    <source>
        <dbReference type="ARBA" id="ARBA00001966"/>
    </source>
</evidence>
<dbReference type="InterPro" id="IPR013785">
    <property type="entry name" value="Aldolase_TIM"/>
</dbReference>
<dbReference type="SFLD" id="SFLDG01067">
    <property type="entry name" value="SPASM/twitch_domain_containing"/>
    <property type="match status" value="1"/>
</dbReference>